<evidence type="ECO:0000313" key="2">
    <source>
        <dbReference type="Proteomes" id="UP000000998"/>
    </source>
</evidence>
<name>A1TXQ3_MARN8</name>
<dbReference type="AlphaFoldDB" id="A1TXQ3"/>
<protein>
    <submittedName>
        <fullName evidence="1">Uncharacterized protein</fullName>
    </submittedName>
</protein>
<dbReference type="HOGENOM" id="CLU_1784550_0_0_6"/>
<evidence type="ECO:0000313" key="1">
    <source>
        <dbReference type="EMBL" id="ABM17522.1"/>
    </source>
</evidence>
<proteinExistence type="predicted"/>
<sequence>MGVVYITALAALCIPHPGRPKPFWHSLPFSDSKWTLSGRDYPDTSWFFEQRELVNVTEYFALAGIKTDLALCASYERAIFDLLYRHIEKDNAMVPNVQPSDINDVVNFERILTWVLELEWSGQLKRAEPMRGWLTSAEPWVTA</sequence>
<dbReference type="OrthoDB" id="6366678at2"/>
<dbReference type="RefSeq" id="WP_011783967.1">
    <property type="nucleotide sequence ID" value="NC_008740.1"/>
</dbReference>
<reference evidence="2" key="1">
    <citation type="journal article" date="2011" name="Appl. Environ. Microbiol.">
        <title>Genomic potential of Marinobacter aquaeolei, a biogeochemical 'opportunitroph'.</title>
        <authorList>
            <person name="Singer E."/>
            <person name="Webb E.A."/>
            <person name="Nelson W.C."/>
            <person name="Heidelberg J.F."/>
            <person name="Ivanova N."/>
            <person name="Pati A."/>
            <person name="Edwards K.J."/>
        </authorList>
    </citation>
    <scope>NUCLEOTIDE SEQUENCE [LARGE SCALE GENOMIC DNA]</scope>
    <source>
        <strain evidence="2">ATCC 700491 / DSM 11845 / VT8</strain>
    </source>
</reference>
<organism evidence="1 2">
    <name type="scientific">Marinobacter nauticus (strain ATCC 700491 / DSM 11845 / VT8)</name>
    <name type="common">Marinobacter aquaeolei</name>
    <dbReference type="NCBI Taxonomy" id="351348"/>
    <lineage>
        <taxon>Bacteria</taxon>
        <taxon>Pseudomonadati</taxon>
        <taxon>Pseudomonadota</taxon>
        <taxon>Gammaproteobacteria</taxon>
        <taxon>Pseudomonadales</taxon>
        <taxon>Marinobacteraceae</taxon>
        <taxon>Marinobacter</taxon>
    </lineage>
</organism>
<accession>A1TXQ3</accession>
<dbReference type="EMBL" id="CP000514">
    <property type="protein sequence ID" value="ABM17522.1"/>
    <property type="molecule type" value="Genomic_DNA"/>
</dbReference>
<dbReference type="KEGG" id="maq:Maqu_0420"/>
<gene>
    <name evidence="1" type="ordered locus">Maqu_0420</name>
</gene>
<dbReference type="Proteomes" id="UP000000998">
    <property type="component" value="Chromosome"/>
</dbReference>